<dbReference type="Gene3D" id="3.40.50.720">
    <property type="entry name" value="NAD(P)-binding Rossmann-like Domain"/>
    <property type="match status" value="1"/>
</dbReference>
<dbReference type="Proteomes" id="UP000307956">
    <property type="component" value="Unassembled WGS sequence"/>
</dbReference>
<reference evidence="3 4" key="1">
    <citation type="submission" date="2019-04" db="EMBL/GenBank/DDBJ databases">
        <title>Azoarcus rhizosphaerae sp. nov. isolated from rhizosphere of Ficus religiosa.</title>
        <authorList>
            <person name="Lin S.-Y."/>
            <person name="Hameed A."/>
            <person name="Hsu Y.-H."/>
            <person name="Young C.-C."/>
        </authorList>
    </citation>
    <scope>NUCLEOTIDE SEQUENCE [LARGE SCALE GENOMIC DNA]</scope>
    <source>
        <strain evidence="3 4">CC-YHH848</strain>
    </source>
</reference>
<keyword evidence="4" id="KW-1185">Reference proteome</keyword>
<dbReference type="RefSeq" id="WP_136386739.1">
    <property type="nucleotide sequence ID" value="NZ_SSOD01000021.1"/>
</dbReference>
<evidence type="ECO:0000256" key="2">
    <source>
        <dbReference type="ARBA" id="ARBA00023002"/>
    </source>
</evidence>
<dbReference type="PANTHER" id="PTHR24321:SF8">
    <property type="entry name" value="ESTRADIOL 17-BETA-DEHYDROGENASE 8-RELATED"/>
    <property type="match status" value="1"/>
</dbReference>
<dbReference type="InterPro" id="IPR020904">
    <property type="entry name" value="Sc_DH/Rdtase_CS"/>
</dbReference>
<evidence type="ECO:0000313" key="4">
    <source>
        <dbReference type="Proteomes" id="UP000307956"/>
    </source>
</evidence>
<evidence type="ECO:0000256" key="1">
    <source>
        <dbReference type="ARBA" id="ARBA00006484"/>
    </source>
</evidence>
<dbReference type="AlphaFoldDB" id="A0A4S4AC41"/>
<dbReference type="CDD" id="cd05233">
    <property type="entry name" value="SDR_c"/>
    <property type="match status" value="1"/>
</dbReference>
<dbReference type="OrthoDB" id="7064009at2"/>
<dbReference type="InterPro" id="IPR036291">
    <property type="entry name" value="NAD(P)-bd_dom_sf"/>
</dbReference>
<comment type="similarity">
    <text evidence="1">Belongs to the short-chain dehydrogenases/reductases (SDR) family.</text>
</comment>
<dbReference type="EMBL" id="SSOD01000021">
    <property type="protein sequence ID" value="THF56231.1"/>
    <property type="molecule type" value="Genomic_DNA"/>
</dbReference>
<dbReference type="PROSITE" id="PS00061">
    <property type="entry name" value="ADH_SHORT"/>
    <property type="match status" value="1"/>
</dbReference>
<keyword evidence="2" id="KW-0560">Oxidoreductase</keyword>
<dbReference type="NCBIfam" id="NF005559">
    <property type="entry name" value="PRK07231.1"/>
    <property type="match status" value="1"/>
</dbReference>
<evidence type="ECO:0000313" key="3">
    <source>
        <dbReference type="EMBL" id="THF56231.1"/>
    </source>
</evidence>
<comment type="caution">
    <text evidence="3">The sequence shown here is derived from an EMBL/GenBank/DDBJ whole genome shotgun (WGS) entry which is preliminary data.</text>
</comment>
<accession>A0A4S4AC41</accession>
<dbReference type="PANTHER" id="PTHR24321">
    <property type="entry name" value="DEHYDROGENASES, SHORT CHAIN"/>
    <property type="match status" value="1"/>
</dbReference>
<dbReference type="GO" id="GO:0016491">
    <property type="term" value="F:oxidoreductase activity"/>
    <property type="evidence" value="ECO:0007669"/>
    <property type="project" value="UniProtKB-KW"/>
</dbReference>
<dbReference type="SUPFAM" id="SSF51735">
    <property type="entry name" value="NAD(P)-binding Rossmann-fold domains"/>
    <property type="match status" value="1"/>
</dbReference>
<dbReference type="FunFam" id="3.40.50.720:FF:000084">
    <property type="entry name" value="Short-chain dehydrogenase reductase"/>
    <property type="match status" value="1"/>
</dbReference>
<organism evidence="3 4">
    <name type="scientific">Pseudothauera rhizosphaerae</name>
    <dbReference type="NCBI Taxonomy" id="2565932"/>
    <lineage>
        <taxon>Bacteria</taxon>
        <taxon>Pseudomonadati</taxon>
        <taxon>Pseudomonadota</taxon>
        <taxon>Betaproteobacteria</taxon>
        <taxon>Rhodocyclales</taxon>
        <taxon>Zoogloeaceae</taxon>
        <taxon>Pseudothauera</taxon>
    </lineage>
</organism>
<dbReference type="Pfam" id="PF13561">
    <property type="entry name" value="adh_short_C2"/>
    <property type="match status" value="1"/>
</dbReference>
<dbReference type="PRINTS" id="PR00080">
    <property type="entry name" value="SDRFAMILY"/>
</dbReference>
<gene>
    <name evidence="3" type="ORF">E6O51_19760</name>
</gene>
<proteinExistence type="inferred from homology"/>
<dbReference type="PRINTS" id="PR00081">
    <property type="entry name" value="GDHRDH"/>
</dbReference>
<dbReference type="InterPro" id="IPR002347">
    <property type="entry name" value="SDR_fam"/>
</dbReference>
<protein>
    <submittedName>
        <fullName evidence="3">SDR family oxidoreductase</fullName>
    </submittedName>
</protein>
<sequence>MLTPSTDPKYADLDGRIALITGGAGGIGRATCQVLAEQGAHVVVADIDDIGGTALVSQINYLGQKASFVRMDVVDAASVTTGSETVLEMHERIDILINCAGVIRRANVVDLTEDEWDRVININLKSVYLSARAIIPSMKRQSHGVIINVASGWGLTGGVNAVAYCAAKGGVVQITKAMAVDHGKDHIRVNCVCPGDTDTPMLQSEALQLGLPHYALIRDGCHRPLGRVGNPREIASVIAFLASNASSFMTGAAVVVDGGGLAGSM</sequence>
<name>A0A4S4AC41_9RHOO</name>